<evidence type="ECO:0000313" key="1">
    <source>
        <dbReference type="EMBL" id="SHN10840.1"/>
    </source>
</evidence>
<protein>
    <submittedName>
        <fullName evidence="1">Uncharacterized protein</fullName>
    </submittedName>
</protein>
<organism evidence="1 2">
    <name type="scientific">Gracilibacillus kekensis</name>
    <dbReference type="NCBI Taxonomy" id="1027249"/>
    <lineage>
        <taxon>Bacteria</taxon>
        <taxon>Bacillati</taxon>
        <taxon>Bacillota</taxon>
        <taxon>Bacilli</taxon>
        <taxon>Bacillales</taxon>
        <taxon>Bacillaceae</taxon>
        <taxon>Gracilibacillus</taxon>
    </lineage>
</organism>
<sequence length="117" mass="13678">MNKWFVFLIILLAGCQPHVEKYDYQDQTYDKFVADQPDYFNYIIIKINTATLEIAPIPDELDASYGTETLAYKDNTIVEGKKHNLNDLEVNDRIDAWTNDNKQIQRIKVKEAVDNTY</sequence>
<evidence type="ECO:0000313" key="2">
    <source>
        <dbReference type="Proteomes" id="UP000184184"/>
    </source>
</evidence>
<keyword evidence="2" id="KW-1185">Reference proteome</keyword>
<dbReference type="EMBL" id="FRCZ01000003">
    <property type="protein sequence ID" value="SHN10840.1"/>
    <property type="molecule type" value="Genomic_DNA"/>
</dbReference>
<dbReference type="RefSeq" id="WP_073201635.1">
    <property type="nucleotide sequence ID" value="NZ_FRCZ01000003.1"/>
</dbReference>
<dbReference type="Proteomes" id="UP000184184">
    <property type="component" value="Unassembled WGS sequence"/>
</dbReference>
<gene>
    <name evidence="1" type="ORF">SAMN05216179_1935</name>
</gene>
<accession>A0A1M7P3R1</accession>
<dbReference type="PROSITE" id="PS51257">
    <property type="entry name" value="PROKAR_LIPOPROTEIN"/>
    <property type="match status" value="1"/>
</dbReference>
<name>A0A1M7P3R1_9BACI</name>
<dbReference type="AlphaFoldDB" id="A0A1M7P3R1"/>
<proteinExistence type="predicted"/>
<dbReference type="STRING" id="1027249.SAMN05216179_1935"/>
<reference evidence="1 2" key="1">
    <citation type="submission" date="2016-11" db="EMBL/GenBank/DDBJ databases">
        <authorList>
            <person name="Jaros S."/>
            <person name="Januszkiewicz K."/>
            <person name="Wedrychowicz H."/>
        </authorList>
    </citation>
    <scope>NUCLEOTIDE SEQUENCE [LARGE SCALE GENOMIC DNA]</scope>
    <source>
        <strain evidence="1 2">CGMCC 1.10681</strain>
    </source>
</reference>
<dbReference type="OrthoDB" id="2974008at2"/>